<comment type="caution">
    <text evidence="1">The sequence shown here is derived from an EMBL/GenBank/DDBJ whole genome shotgun (WGS) entry which is preliminary data.</text>
</comment>
<protein>
    <submittedName>
        <fullName evidence="1">Uncharacterized protein</fullName>
    </submittedName>
</protein>
<accession>A0A934TKP1</accession>
<gene>
    <name evidence="1" type="ORF">CCR87_08065</name>
</gene>
<dbReference type="Proteomes" id="UP000706333">
    <property type="component" value="Unassembled WGS sequence"/>
</dbReference>
<sequence length="183" mass="19341">MMAKHFTTTPLGAAEAPVFPSPSLSVAAALALIAALERLIEAERDLGGYSGADPAVDSWFREAEAALEAVLHWTEVLERAPLRGLGDGRLRLVARATAGVMRCEDTGELAQRMELVGDRRSLLHMPGGSPSAASVNGLIDAVLDRVQACVRLAEGPGWLEAVDPDLTCDGWDIDPDEGPAAFI</sequence>
<keyword evidence="2" id="KW-1185">Reference proteome</keyword>
<organism evidence="1 2">
    <name type="scientific">Rhodobaculum claviforme</name>
    <dbReference type="NCBI Taxonomy" id="1549854"/>
    <lineage>
        <taxon>Bacteria</taxon>
        <taxon>Pseudomonadati</taxon>
        <taxon>Pseudomonadota</taxon>
        <taxon>Alphaproteobacteria</taxon>
        <taxon>Rhodobacterales</taxon>
        <taxon>Paracoccaceae</taxon>
        <taxon>Rhodobaculum</taxon>
    </lineage>
</organism>
<reference evidence="1" key="1">
    <citation type="submission" date="2017-05" db="EMBL/GenBank/DDBJ databases">
        <authorList>
            <person name="Imhoff J.F."/>
            <person name="Rahn T."/>
            <person name="Kuenzel S."/>
            <person name="Neulinger S.C."/>
        </authorList>
    </citation>
    <scope>NUCLEOTIDE SEQUENCE</scope>
    <source>
        <strain evidence="1">LMG 28126</strain>
    </source>
</reference>
<proteinExistence type="predicted"/>
<evidence type="ECO:0000313" key="2">
    <source>
        <dbReference type="Proteomes" id="UP000706333"/>
    </source>
</evidence>
<reference evidence="1" key="2">
    <citation type="journal article" date="2020" name="Microorganisms">
        <title>Osmotic Adaptation and Compatible Solute Biosynthesis of Phototrophic Bacteria as Revealed from Genome Analyses.</title>
        <authorList>
            <person name="Imhoff J.F."/>
            <person name="Rahn T."/>
            <person name="Kunzel S."/>
            <person name="Keller A."/>
            <person name="Neulinger S.C."/>
        </authorList>
    </citation>
    <scope>NUCLEOTIDE SEQUENCE</scope>
    <source>
        <strain evidence="1">LMG 28126</strain>
    </source>
</reference>
<name>A0A934TKP1_9RHOB</name>
<dbReference type="EMBL" id="NHSD01000227">
    <property type="protein sequence ID" value="MBK5927291.1"/>
    <property type="molecule type" value="Genomic_DNA"/>
</dbReference>
<evidence type="ECO:0000313" key="1">
    <source>
        <dbReference type="EMBL" id="MBK5927291.1"/>
    </source>
</evidence>
<dbReference type="AlphaFoldDB" id="A0A934TKP1"/>